<feature type="region of interest" description="Disordered" evidence="1">
    <location>
        <begin position="123"/>
        <end position="149"/>
    </location>
</feature>
<organism evidence="2 3">
    <name type="scientific">Halobium salinum</name>
    <dbReference type="NCBI Taxonomy" id="1364940"/>
    <lineage>
        <taxon>Archaea</taxon>
        <taxon>Methanobacteriati</taxon>
        <taxon>Methanobacteriota</taxon>
        <taxon>Stenosarchaea group</taxon>
        <taxon>Halobacteria</taxon>
        <taxon>Halobacteriales</taxon>
        <taxon>Haloferacaceae</taxon>
        <taxon>Halobium</taxon>
    </lineage>
</organism>
<dbReference type="Proteomes" id="UP001595921">
    <property type="component" value="Unassembled WGS sequence"/>
</dbReference>
<proteinExistence type="predicted"/>
<dbReference type="EMBL" id="JBHSDS010000003">
    <property type="protein sequence ID" value="MFC4357731.1"/>
    <property type="molecule type" value="Genomic_DNA"/>
</dbReference>
<protein>
    <submittedName>
        <fullName evidence="2">Uncharacterized protein</fullName>
    </submittedName>
</protein>
<evidence type="ECO:0000313" key="3">
    <source>
        <dbReference type="Proteomes" id="UP001595921"/>
    </source>
</evidence>
<evidence type="ECO:0000313" key="2">
    <source>
        <dbReference type="EMBL" id="MFC4357731.1"/>
    </source>
</evidence>
<evidence type="ECO:0000256" key="1">
    <source>
        <dbReference type="SAM" id="MobiDB-lite"/>
    </source>
</evidence>
<name>A0ABD5PA01_9EURY</name>
<accession>A0ABD5PA01</accession>
<dbReference type="RefSeq" id="WP_267621960.1">
    <property type="nucleotide sequence ID" value="NZ_JAODIW010000006.1"/>
</dbReference>
<dbReference type="AlphaFoldDB" id="A0ABD5PA01"/>
<comment type="caution">
    <text evidence="2">The sequence shown here is derived from an EMBL/GenBank/DDBJ whole genome shotgun (WGS) entry which is preliminary data.</text>
</comment>
<reference evidence="2 3" key="1">
    <citation type="journal article" date="2019" name="Int. J. Syst. Evol. Microbiol.">
        <title>The Global Catalogue of Microorganisms (GCM) 10K type strain sequencing project: providing services to taxonomists for standard genome sequencing and annotation.</title>
        <authorList>
            <consortium name="The Broad Institute Genomics Platform"/>
            <consortium name="The Broad Institute Genome Sequencing Center for Infectious Disease"/>
            <person name="Wu L."/>
            <person name="Ma J."/>
        </authorList>
    </citation>
    <scope>NUCLEOTIDE SEQUENCE [LARGE SCALE GENOMIC DNA]</scope>
    <source>
        <strain evidence="2 3">CGMCC 1.12553</strain>
    </source>
</reference>
<feature type="compositionally biased region" description="Basic and acidic residues" evidence="1">
    <location>
        <begin position="123"/>
        <end position="143"/>
    </location>
</feature>
<sequence length="149" mass="16241">MDESSGPEGPPSTDRCGVLEFAVLEVLDRGPEPARTVADIGDQLRRRTELLPEFEGGVEPDSGASVRLRVALDRLRAAEYVTAREVEDDSGTTRLVFSSTGTATPEDRAVAELRNDVSDLRYQLDGREERAEGAETETSRRTADTSLDS</sequence>
<gene>
    <name evidence="2" type="ORF">ACFO0N_07185</name>
</gene>
<keyword evidence="3" id="KW-1185">Reference proteome</keyword>